<protein>
    <recommendedName>
        <fullName evidence="3">lysozyme</fullName>
        <ecNumber evidence="3">3.2.1.17</ecNumber>
    </recommendedName>
</protein>
<accession>A0AAU9FS37</accession>
<dbReference type="AlphaFoldDB" id="A0AAU9FS37"/>
<dbReference type="SMART" id="SM00263">
    <property type="entry name" value="LYZ1"/>
    <property type="match status" value="1"/>
</dbReference>
<feature type="signal peptide" evidence="11">
    <location>
        <begin position="1"/>
        <end position="21"/>
    </location>
</feature>
<dbReference type="EMBL" id="AP029265">
    <property type="protein sequence ID" value="BFF98380.1"/>
    <property type="molecule type" value="Genomic_DNA"/>
</dbReference>
<keyword evidence="4" id="KW-0929">Antimicrobial</keyword>
<dbReference type="GO" id="GO:0031640">
    <property type="term" value="P:killing of cells of another organism"/>
    <property type="evidence" value="ECO:0007669"/>
    <property type="project" value="UniProtKB-KW"/>
</dbReference>
<feature type="chain" id="PRO_5043560753" description="lysozyme" evidence="11">
    <location>
        <begin position="22"/>
        <end position="141"/>
    </location>
</feature>
<evidence type="ECO:0000256" key="8">
    <source>
        <dbReference type="ARBA" id="ARBA00023157"/>
    </source>
</evidence>
<dbReference type="InterPro" id="IPR019799">
    <property type="entry name" value="Glyco_hydro_22_CS"/>
</dbReference>
<evidence type="ECO:0000256" key="1">
    <source>
        <dbReference type="ARBA" id="ARBA00000632"/>
    </source>
</evidence>
<comment type="catalytic activity">
    <reaction evidence="1">
        <text>Hydrolysis of (1-&gt;4)-beta-linkages between N-acetylmuramic acid and N-acetyl-D-glucosamine residues in a peptidoglycan and between N-acetyl-D-glucosamine residues in chitodextrins.</text>
        <dbReference type="EC" id="3.2.1.17"/>
    </reaction>
</comment>
<keyword evidence="8" id="KW-1015">Disulfide bond</keyword>
<proteinExistence type="inferred from homology"/>
<feature type="domain" description="Glycosyl hydrolases family 22 (GH22)" evidence="12">
    <location>
        <begin position="96"/>
        <end position="114"/>
    </location>
</feature>
<evidence type="ECO:0000256" key="5">
    <source>
        <dbReference type="ARBA" id="ARBA00022638"/>
    </source>
</evidence>
<keyword evidence="6 11" id="KW-0732">Signal</keyword>
<name>A0AAU9FS37_DROMD</name>
<dbReference type="EC" id="3.2.1.17" evidence="3"/>
<dbReference type="CDD" id="cd16899">
    <property type="entry name" value="LYZ_C_invert"/>
    <property type="match status" value="1"/>
</dbReference>
<evidence type="ECO:0000259" key="12">
    <source>
        <dbReference type="PROSITE" id="PS00128"/>
    </source>
</evidence>
<evidence type="ECO:0000256" key="4">
    <source>
        <dbReference type="ARBA" id="ARBA00022529"/>
    </source>
</evidence>
<dbReference type="Gene3D" id="1.10.530.10">
    <property type="match status" value="1"/>
</dbReference>
<evidence type="ECO:0000256" key="7">
    <source>
        <dbReference type="ARBA" id="ARBA00022801"/>
    </source>
</evidence>
<dbReference type="PANTHER" id="PTHR11407">
    <property type="entry name" value="LYSOZYME C"/>
    <property type="match status" value="1"/>
</dbReference>
<dbReference type="FunFam" id="1.10.530.10:FF:000001">
    <property type="entry name" value="Lysozyme C"/>
    <property type="match status" value="1"/>
</dbReference>
<sequence length="141" mass="15776">MRALVVICALVVACLAPDILASRILDRCTLAREMTQKGVPRDQLAHWACIAEKQSNYHTYAVSPTNKDGIRSYGIFQISNLDWCYSVDETPREVECRTVCEAFLEDDIGMSVECARKIQEKQGWSAWPGCTGSLPPIDDCF</sequence>
<reference evidence="13 14" key="1">
    <citation type="submission" date="2024-02" db="EMBL/GenBank/DDBJ databases">
        <title>A chromosome-level genome assembly of Drosophila madeirensis, a fruit fly species endemic to Madeira island.</title>
        <authorList>
            <person name="Tomihara K."/>
            <person name="Llopart A."/>
            <person name="Yamamoto D."/>
        </authorList>
    </citation>
    <scope>NUCLEOTIDE SEQUENCE [LARGE SCALE GENOMIC DNA]</scope>
    <source>
        <strain evidence="13 14">RF1</strain>
    </source>
</reference>
<keyword evidence="5" id="KW-0081">Bacteriolytic enzyme</keyword>
<dbReference type="GO" id="GO:0003796">
    <property type="term" value="F:lysozyme activity"/>
    <property type="evidence" value="ECO:0007669"/>
    <property type="project" value="UniProtKB-EC"/>
</dbReference>
<evidence type="ECO:0000256" key="11">
    <source>
        <dbReference type="SAM" id="SignalP"/>
    </source>
</evidence>
<evidence type="ECO:0000313" key="13">
    <source>
        <dbReference type="EMBL" id="BFF98380.1"/>
    </source>
</evidence>
<evidence type="ECO:0000256" key="3">
    <source>
        <dbReference type="ARBA" id="ARBA00012732"/>
    </source>
</evidence>
<dbReference type="InterPro" id="IPR023346">
    <property type="entry name" value="Lysozyme-like_dom_sf"/>
</dbReference>
<dbReference type="SUPFAM" id="SSF53955">
    <property type="entry name" value="Lysozyme-like"/>
    <property type="match status" value="1"/>
</dbReference>
<keyword evidence="7" id="KW-0378">Hydrolase</keyword>
<dbReference type="InterPro" id="IPR001916">
    <property type="entry name" value="Glyco_hydro_22"/>
</dbReference>
<keyword evidence="14" id="KW-1185">Reference proteome</keyword>
<dbReference type="PANTHER" id="PTHR11407:SF36">
    <property type="entry name" value="GEO02684P1-RELATED"/>
    <property type="match status" value="1"/>
</dbReference>
<dbReference type="PROSITE" id="PS51348">
    <property type="entry name" value="GLYCOSYL_HYDROL_F22_2"/>
    <property type="match status" value="1"/>
</dbReference>
<dbReference type="Pfam" id="PF00062">
    <property type="entry name" value="Lys"/>
    <property type="match status" value="1"/>
</dbReference>
<gene>
    <name evidence="13" type="ORF">DMAD_06561</name>
</gene>
<dbReference type="Proteomes" id="UP001500889">
    <property type="component" value="Chromosome J"/>
</dbReference>
<evidence type="ECO:0000313" key="14">
    <source>
        <dbReference type="Proteomes" id="UP001500889"/>
    </source>
</evidence>
<evidence type="ECO:0000256" key="9">
    <source>
        <dbReference type="ARBA" id="ARBA00023295"/>
    </source>
</evidence>
<evidence type="ECO:0000256" key="2">
    <source>
        <dbReference type="ARBA" id="ARBA00010859"/>
    </source>
</evidence>
<evidence type="ECO:0000256" key="10">
    <source>
        <dbReference type="RuleBase" id="RU004440"/>
    </source>
</evidence>
<dbReference type="PRINTS" id="PR00135">
    <property type="entry name" value="LYZLACT"/>
</dbReference>
<comment type="similarity">
    <text evidence="2 10">Belongs to the glycosyl hydrolase 22 family.</text>
</comment>
<evidence type="ECO:0000256" key="6">
    <source>
        <dbReference type="ARBA" id="ARBA00022729"/>
    </source>
</evidence>
<dbReference type="GO" id="GO:0042742">
    <property type="term" value="P:defense response to bacterium"/>
    <property type="evidence" value="ECO:0007669"/>
    <property type="project" value="UniProtKB-KW"/>
</dbReference>
<dbReference type="PROSITE" id="PS00128">
    <property type="entry name" value="GLYCOSYL_HYDROL_F22_1"/>
    <property type="match status" value="1"/>
</dbReference>
<keyword evidence="9" id="KW-0326">Glycosidase</keyword>
<organism evidence="13 14">
    <name type="scientific">Drosophila madeirensis</name>
    <name type="common">Fruit fly</name>
    <dbReference type="NCBI Taxonomy" id="30013"/>
    <lineage>
        <taxon>Eukaryota</taxon>
        <taxon>Metazoa</taxon>
        <taxon>Ecdysozoa</taxon>
        <taxon>Arthropoda</taxon>
        <taxon>Hexapoda</taxon>
        <taxon>Insecta</taxon>
        <taxon>Pterygota</taxon>
        <taxon>Neoptera</taxon>
        <taxon>Endopterygota</taxon>
        <taxon>Diptera</taxon>
        <taxon>Brachycera</taxon>
        <taxon>Muscomorpha</taxon>
        <taxon>Ephydroidea</taxon>
        <taxon>Drosophilidae</taxon>
        <taxon>Drosophila</taxon>
        <taxon>Sophophora</taxon>
    </lineage>
</organism>